<name>A0A914H497_GLORO</name>
<organism evidence="1 2">
    <name type="scientific">Globodera rostochiensis</name>
    <name type="common">Golden nematode worm</name>
    <name type="synonym">Heterodera rostochiensis</name>
    <dbReference type="NCBI Taxonomy" id="31243"/>
    <lineage>
        <taxon>Eukaryota</taxon>
        <taxon>Metazoa</taxon>
        <taxon>Ecdysozoa</taxon>
        <taxon>Nematoda</taxon>
        <taxon>Chromadorea</taxon>
        <taxon>Rhabditida</taxon>
        <taxon>Tylenchina</taxon>
        <taxon>Tylenchomorpha</taxon>
        <taxon>Tylenchoidea</taxon>
        <taxon>Heteroderidae</taxon>
        <taxon>Heteroderinae</taxon>
        <taxon>Globodera</taxon>
    </lineage>
</organism>
<protein>
    <submittedName>
        <fullName evidence="2">Uncharacterized protein</fullName>
    </submittedName>
</protein>
<dbReference type="WBParaSite" id="Gr19_v10_g13507.t1">
    <property type="protein sequence ID" value="Gr19_v10_g13507.t1"/>
    <property type="gene ID" value="Gr19_v10_g13507"/>
</dbReference>
<evidence type="ECO:0000313" key="1">
    <source>
        <dbReference type="Proteomes" id="UP000887572"/>
    </source>
</evidence>
<dbReference type="Proteomes" id="UP000887572">
    <property type="component" value="Unplaced"/>
</dbReference>
<dbReference type="AlphaFoldDB" id="A0A914H497"/>
<proteinExistence type="predicted"/>
<accession>A0A914H497</accession>
<sequence length="82" mass="9489">MDQFNKQPCLDYHMQSQQFMHDSDSLEDFSGTIIVDRIVQPKREMYGQQPVDMKVTNINWMEWPNVARLTSVANPDNTAGVV</sequence>
<keyword evidence="1" id="KW-1185">Reference proteome</keyword>
<reference evidence="2" key="1">
    <citation type="submission" date="2022-11" db="UniProtKB">
        <authorList>
            <consortium name="WormBaseParasite"/>
        </authorList>
    </citation>
    <scope>IDENTIFICATION</scope>
</reference>
<evidence type="ECO:0000313" key="2">
    <source>
        <dbReference type="WBParaSite" id="Gr19_v10_g13507.t1"/>
    </source>
</evidence>